<name>A0A1G7TEN5_9EURY</name>
<dbReference type="STRING" id="660518.SAMN05216218_1254"/>
<gene>
    <name evidence="2" type="ORF">SAMN05216218_1254</name>
</gene>
<reference evidence="3" key="1">
    <citation type="submission" date="2016-10" db="EMBL/GenBank/DDBJ databases">
        <authorList>
            <person name="Varghese N."/>
            <person name="Submissions S."/>
        </authorList>
    </citation>
    <scope>NUCLEOTIDE SEQUENCE [LARGE SCALE GENOMIC DNA]</scope>
    <source>
        <strain evidence="3">IBRC-M 10760</strain>
    </source>
</reference>
<dbReference type="EMBL" id="FNBK01000025">
    <property type="protein sequence ID" value="SDG33651.1"/>
    <property type="molecule type" value="Genomic_DNA"/>
</dbReference>
<keyword evidence="3" id="KW-1185">Reference proteome</keyword>
<evidence type="ECO:0000313" key="3">
    <source>
        <dbReference type="Proteomes" id="UP000199076"/>
    </source>
</evidence>
<proteinExistence type="predicted"/>
<feature type="region of interest" description="Disordered" evidence="1">
    <location>
        <begin position="92"/>
        <end position="160"/>
    </location>
</feature>
<accession>A0A1G7TEN5</accession>
<sequence>MSDTIPYAAEPNRVVSTGAVSLDAVGLSFAVQENRIVMEIRTGQIDERTIEVPYEEVQSVSITNDVAPGIEIETSNTEYEATDLSPSVREVNRVATAIRRSSPNITTERARSDGAKPNTTSTAPSEDAESQSDQARSTPEKAEQGSTDGGSDDSTVIAAPGEVMTCPECGGETAVPEGLPEQRQEASCPDCAETVGYVDESGDYIVVETASPD</sequence>
<dbReference type="Proteomes" id="UP000199076">
    <property type="component" value="Unassembled WGS sequence"/>
</dbReference>
<evidence type="ECO:0000313" key="2">
    <source>
        <dbReference type="EMBL" id="SDG33651.1"/>
    </source>
</evidence>
<protein>
    <submittedName>
        <fullName evidence="2">Uncharacterized protein</fullName>
    </submittedName>
</protein>
<organism evidence="2 3">
    <name type="scientific">Halorientalis regularis</name>
    <dbReference type="NCBI Taxonomy" id="660518"/>
    <lineage>
        <taxon>Archaea</taxon>
        <taxon>Methanobacteriati</taxon>
        <taxon>Methanobacteriota</taxon>
        <taxon>Stenosarchaea group</taxon>
        <taxon>Halobacteria</taxon>
        <taxon>Halobacteriales</taxon>
        <taxon>Haloarculaceae</taxon>
        <taxon>Halorientalis</taxon>
    </lineage>
</organism>
<evidence type="ECO:0000256" key="1">
    <source>
        <dbReference type="SAM" id="MobiDB-lite"/>
    </source>
</evidence>
<dbReference type="AlphaFoldDB" id="A0A1G7TEN5"/>